<dbReference type="OrthoDB" id="6510177at2759"/>
<reference evidence="14 15" key="1">
    <citation type="submission" date="2020-06" db="EMBL/GenBank/DDBJ databases">
        <title>The yeast mating-type switching endonuclease HO is a domesticated member of an unorthodox homing genetic element family.</title>
        <authorList>
            <person name="Coughlan A.Y."/>
            <person name="Lombardi L."/>
            <person name="Braun-Galleani S."/>
            <person name="Martos A.R."/>
            <person name="Galeote V."/>
            <person name="Bigey F."/>
            <person name="Dequin S."/>
            <person name="Byrne K.P."/>
            <person name="Wolfe K.H."/>
        </authorList>
    </citation>
    <scope>NUCLEOTIDE SEQUENCE [LARGE SCALE GENOMIC DNA]</scope>
    <source>
        <strain evidence="14 15">CBS764</strain>
    </source>
</reference>
<keyword evidence="3" id="KW-0813">Transport</keyword>
<comment type="subcellular location">
    <subcellularLocation>
        <location evidence="1">Membrane</location>
        <topology evidence="1">Multi-pass membrane protein</topology>
    </subcellularLocation>
</comment>
<proteinExistence type="inferred from homology"/>
<dbReference type="GO" id="GO:0016020">
    <property type="term" value="C:membrane"/>
    <property type="evidence" value="ECO:0007669"/>
    <property type="project" value="UniProtKB-SubCell"/>
</dbReference>
<comment type="similarity">
    <text evidence="2">Belongs to the patched family.</text>
</comment>
<dbReference type="PANTHER" id="PTHR45727">
    <property type="entry name" value="NPC INTRACELLULAR CHOLESTEROL TRANSPORTER 1"/>
    <property type="match status" value="1"/>
</dbReference>
<feature type="transmembrane region" description="Helical" evidence="11">
    <location>
        <begin position="260"/>
        <end position="281"/>
    </location>
</feature>
<feature type="signal peptide" evidence="12">
    <location>
        <begin position="1"/>
        <end position="16"/>
    </location>
</feature>
<dbReference type="PANTHER" id="PTHR45727:SF2">
    <property type="entry name" value="NPC INTRACELLULAR CHOLESTEROL TRANSPORTER 1"/>
    <property type="match status" value="1"/>
</dbReference>
<feature type="transmembrane region" description="Helical" evidence="11">
    <location>
        <begin position="670"/>
        <end position="689"/>
    </location>
</feature>
<feature type="transmembrane region" description="Helical" evidence="11">
    <location>
        <begin position="695"/>
        <end position="721"/>
    </location>
</feature>
<feature type="transmembrane region" description="Helical" evidence="11">
    <location>
        <begin position="342"/>
        <end position="362"/>
    </location>
</feature>
<keyword evidence="7" id="KW-0445">Lipid transport</keyword>
<dbReference type="InterPro" id="IPR053956">
    <property type="entry name" value="NPC1_MLD"/>
</dbReference>
<feature type="chain" id="PRO_5029003960" description="SSD domain-containing protein" evidence="12">
    <location>
        <begin position="17"/>
        <end position="1173"/>
    </location>
</feature>
<dbReference type="Pfam" id="PF22314">
    <property type="entry name" value="NPC1_MLD"/>
    <property type="match status" value="1"/>
</dbReference>
<evidence type="ECO:0000256" key="9">
    <source>
        <dbReference type="ARBA" id="ARBA00023157"/>
    </source>
</evidence>
<dbReference type="AlphaFoldDB" id="A0A7G3ZDZ7"/>
<dbReference type="EMBL" id="CP059247">
    <property type="protein sequence ID" value="QLL31733.1"/>
    <property type="molecule type" value="Genomic_DNA"/>
</dbReference>
<evidence type="ECO:0000256" key="4">
    <source>
        <dbReference type="ARBA" id="ARBA00022692"/>
    </source>
</evidence>
<dbReference type="Proteomes" id="UP000515788">
    <property type="component" value="Chromosome 2"/>
</dbReference>
<feature type="transmembrane region" description="Helical" evidence="11">
    <location>
        <begin position="588"/>
        <end position="612"/>
    </location>
</feature>
<dbReference type="KEGG" id="tgb:HG536_0B05990"/>
<organism evidence="14 15">
    <name type="scientific">Torulaspora globosa</name>
    <dbReference type="NCBI Taxonomy" id="48254"/>
    <lineage>
        <taxon>Eukaryota</taxon>
        <taxon>Fungi</taxon>
        <taxon>Dikarya</taxon>
        <taxon>Ascomycota</taxon>
        <taxon>Saccharomycotina</taxon>
        <taxon>Saccharomycetes</taxon>
        <taxon>Saccharomycetales</taxon>
        <taxon>Saccharomycetaceae</taxon>
        <taxon>Torulaspora</taxon>
    </lineage>
</organism>
<evidence type="ECO:0000256" key="7">
    <source>
        <dbReference type="ARBA" id="ARBA00023055"/>
    </source>
</evidence>
<feature type="domain" description="SSD" evidence="13">
    <location>
        <begin position="560"/>
        <end position="720"/>
    </location>
</feature>
<dbReference type="FunFam" id="1.20.1640.10:FF:000029">
    <property type="entry name" value="Putative Patched sphingolipid transporter"/>
    <property type="match status" value="1"/>
</dbReference>
<dbReference type="PROSITE" id="PS50156">
    <property type="entry name" value="SSD"/>
    <property type="match status" value="1"/>
</dbReference>
<evidence type="ECO:0000313" key="15">
    <source>
        <dbReference type="Proteomes" id="UP000515788"/>
    </source>
</evidence>
<evidence type="ECO:0000259" key="13">
    <source>
        <dbReference type="PROSITE" id="PS50156"/>
    </source>
</evidence>
<feature type="transmembrane region" description="Helical" evidence="11">
    <location>
        <begin position="1027"/>
        <end position="1050"/>
    </location>
</feature>
<evidence type="ECO:0000256" key="2">
    <source>
        <dbReference type="ARBA" id="ARBA00005585"/>
    </source>
</evidence>
<dbReference type="RefSeq" id="XP_037138408.1">
    <property type="nucleotide sequence ID" value="XM_037282513.1"/>
</dbReference>
<evidence type="ECO:0000256" key="8">
    <source>
        <dbReference type="ARBA" id="ARBA00023136"/>
    </source>
</evidence>
<evidence type="ECO:0000256" key="12">
    <source>
        <dbReference type="SAM" id="SignalP"/>
    </source>
</evidence>
<keyword evidence="8 11" id="KW-0472">Membrane</keyword>
<evidence type="ECO:0000256" key="6">
    <source>
        <dbReference type="ARBA" id="ARBA00022989"/>
    </source>
</evidence>
<feature type="transmembrane region" description="Helical" evidence="11">
    <location>
        <begin position="561"/>
        <end position="579"/>
    </location>
</feature>
<dbReference type="InterPro" id="IPR032190">
    <property type="entry name" value="NPC1_N"/>
</dbReference>
<dbReference type="InterPro" id="IPR000731">
    <property type="entry name" value="SSD"/>
</dbReference>
<keyword evidence="5 12" id="KW-0732">Signal</keyword>
<dbReference type="InterPro" id="IPR053958">
    <property type="entry name" value="HMGCR/SNAP/NPC1-like_SSD"/>
</dbReference>
<keyword evidence="10" id="KW-0325">Glycoprotein</keyword>
<dbReference type="GeneID" id="59324852"/>
<keyword evidence="6 11" id="KW-1133">Transmembrane helix</keyword>
<evidence type="ECO:0000256" key="10">
    <source>
        <dbReference type="ARBA" id="ARBA00023180"/>
    </source>
</evidence>
<keyword evidence="9" id="KW-1015">Disulfide bond</keyword>
<evidence type="ECO:0000256" key="5">
    <source>
        <dbReference type="ARBA" id="ARBA00022729"/>
    </source>
</evidence>
<dbReference type="GO" id="GO:0032934">
    <property type="term" value="F:sterol binding"/>
    <property type="evidence" value="ECO:0007669"/>
    <property type="project" value="TreeGrafter"/>
</dbReference>
<evidence type="ECO:0000256" key="1">
    <source>
        <dbReference type="ARBA" id="ARBA00004141"/>
    </source>
</evidence>
<feature type="transmembrane region" description="Helical" evidence="11">
    <location>
        <begin position="998"/>
        <end position="1020"/>
    </location>
</feature>
<evidence type="ECO:0000256" key="3">
    <source>
        <dbReference type="ARBA" id="ARBA00022448"/>
    </source>
</evidence>
<sequence>MLPMILLACIAGLCNAVTAMAARCAMYDHCGKKSVFGSELPCPVFDPQFKPDPANDELIDLVAEICGEEWRDETELCCTMDQVENLKKNLKKAQGIIASCPACMKNFNSLFCHFTCSPKQADFVNVTRIQESLAKKEIVAEVDVYLNSSWASVFYDSCKDVKFSATNGYAMDLIGGGAKNYSQFLKFLGDEKPLLGGSPFQINYLYELDGAGGDFSLFNDSVYACNDSEYKCACADCGASCPDLAPLARDTCRVGSLPCFSFGILMIYALLLVALVIWHICMFRNKQKTSLITSDESPTGSISQMGSDDRLFETYDTNSYSFNNKVANVLGSVSGYSVRNPYFTTTLTIATVAVFGLLLYFFGELERDPINLWVSKHSEKYREKVFFDENFGPFYRVEQIFVVNETGPVLSYETMEWWSAVEQEISEIITSTENLTFQDFCLRPTPGSSCVLESFVQYFPNGLPDKLSWREQLQMCTDSPVNCLPTFQQPLRKNLLFSDDDIFEAKAFVTTLLVNNHSESAILWESALEAYLLQLQIPEGLRISFNTEMSLEKELSNNDDVLIIFTSYLVMFLYASWALKKRGGGDRWLLGFVGILIVASSVLCAAGLMSVLGIKSTLIIAEVIPFLILAVGIDNIFLITHEYDRLSDTNLNLDTDTRIILAVKRICPSILLSFICQAGCFLIAAFVSMPAVRNFALYSALAVLFNVLLQMTAYVAFLALYEKRNATIIKDDSDDGHLFGERYFCLIAKKRKILAFFSSWAMLSLVFLPEIKLGLDQTLAVPKTSYLVDYFRDVYENLNVGPPVYFVVKDLDFRKRRNQQKVCGKFTTCNNDSLANVLEKERERSTIVDPVANWLDDFMLFLNPDLDQCCRLKKGSTDVCPPSFPNKRCETCYQEGDWKYDMSGFPEGDDFMEYLSIWLETPSDPCPLGGRAPYSSSISVDQSKVKASVFRTAHKPLRSQDDYIKAYKDSIRISESLEGLDVFAYSPFYIYFVQYQNIITLAVGLIGAALVLIFAANTLFLGSAQTAALLTLTVMMILVDIGAFMVWFGISLNAVSLVNLVICVGLAVEFCVHIARAFSVLPEGIRNDRDSRVKYAMSTVGGSVFRGITMTKLIGVCVVAFAQSKIFEIFYFRMWFSLIAIASVHALIFLPVLLSLAGGKSYIDEPTQESLLD</sequence>
<keyword evidence="4 11" id="KW-0812">Transmembrane</keyword>
<dbReference type="Pfam" id="PF12349">
    <property type="entry name" value="Sterol-sensing"/>
    <property type="match status" value="1"/>
</dbReference>
<dbReference type="Pfam" id="PF16414">
    <property type="entry name" value="NPC1_N"/>
    <property type="match status" value="1"/>
</dbReference>
<feature type="transmembrane region" description="Helical" evidence="11">
    <location>
        <begin position="618"/>
        <end position="639"/>
    </location>
</feature>
<evidence type="ECO:0000256" key="11">
    <source>
        <dbReference type="SAM" id="Phobius"/>
    </source>
</evidence>
<feature type="transmembrane region" description="Helical" evidence="11">
    <location>
        <begin position="1134"/>
        <end position="1154"/>
    </location>
</feature>
<gene>
    <name evidence="14" type="ORF">HG536_0B05990</name>
</gene>
<dbReference type="GO" id="GO:0015918">
    <property type="term" value="P:sterol transport"/>
    <property type="evidence" value="ECO:0007669"/>
    <property type="project" value="TreeGrafter"/>
</dbReference>
<dbReference type="Gene3D" id="1.20.1640.10">
    <property type="entry name" value="Multidrug efflux transporter AcrB transmembrane domain"/>
    <property type="match status" value="2"/>
</dbReference>
<dbReference type="SUPFAM" id="SSF82866">
    <property type="entry name" value="Multidrug efflux transporter AcrB transmembrane domain"/>
    <property type="match status" value="2"/>
</dbReference>
<name>A0A7G3ZDZ7_9SACH</name>
<protein>
    <recommendedName>
        <fullName evidence="13">SSD domain-containing protein</fullName>
    </recommendedName>
</protein>
<evidence type="ECO:0000313" key="14">
    <source>
        <dbReference type="EMBL" id="QLL31733.1"/>
    </source>
</evidence>
<accession>A0A7G3ZDZ7</accession>
<feature type="transmembrane region" description="Helical" evidence="11">
    <location>
        <begin position="1095"/>
        <end position="1122"/>
    </location>
</feature>
<feature type="transmembrane region" description="Helical" evidence="11">
    <location>
        <begin position="753"/>
        <end position="775"/>
    </location>
</feature>
<feature type="transmembrane region" description="Helical" evidence="11">
    <location>
        <begin position="1056"/>
        <end position="1075"/>
    </location>
</feature>
<keyword evidence="15" id="KW-1185">Reference proteome</keyword>